<keyword evidence="8" id="KW-1185">Reference proteome</keyword>
<evidence type="ECO:0000256" key="4">
    <source>
        <dbReference type="ARBA" id="ARBA00022989"/>
    </source>
</evidence>
<dbReference type="SUPFAM" id="SSF52540">
    <property type="entry name" value="P-loop containing nucleoside triphosphate hydrolases"/>
    <property type="match status" value="1"/>
</dbReference>
<evidence type="ECO:0000256" key="5">
    <source>
        <dbReference type="ARBA" id="ARBA00023136"/>
    </source>
</evidence>
<keyword evidence="4" id="KW-1133">Transmembrane helix</keyword>
<dbReference type="CDD" id="cd01127">
    <property type="entry name" value="TrwB_TraG_TraD_VirD4"/>
    <property type="match status" value="1"/>
</dbReference>
<keyword evidence="5" id="KW-0472">Membrane</keyword>
<dbReference type="Pfam" id="PF10412">
    <property type="entry name" value="TrwB_AAD_bind"/>
    <property type="match status" value="1"/>
</dbReference>
<name>A0A646KR55_STRJU</name>
<reference evidence="7 8" key="1">
    <citation type="submission" date="2019-05" db="EMBL/GenBank/DDBJ databases">
        <title>Comparative genomics and metabolomics analyses of clavulanic acid producing Streptomyces species provides insight into specialized metabolism and evolution of beta-lactam biosynthetic gene clusters.</title>
        <authorList>
            <person name="Moore M.A."/>
            <person name="Cruz-Morales P."/>
            <person name="Barona Gomez F."/>
            <person name="Kapil T."/>
        </authorList>
    </citation>
    <scope>NUCLEOTIDE SEQUENCE [LARGE SCALE GENOMIC DNA]</scope>
    <source>
        <strain evidence="7 8">NRRL 5741</strain>
    </source>
</reference>
<dbReference type="InterPro" id="IPR019476">
    <property type="entry name" value="T4SS_TraD_DNA-bd"/>
</dbReference>
<dbReference type="PANTHER" id="PTHR37937">
    <property type="entry name" value="CONJUGATIVE TRANSFER: DNA TRANSPORT"/>
    <property type="match status" value="1"/>
</dbReference>
<dbReference type="InterPro" id="IPR051539">
    <property type="entry name" value="T4SS-coupling_protein"/>
</dbReference>
<keyword evidence="2" id="KW-1003">Cell membrane</keyword>
<evidence type="ECO:0000313" key="7">
    <source>
        <dbReference type="EMBL" id="MQT04782.1"/>
    </source>
</evidence>
<evidence type="ECO:0000259" key="6">
    <source>
        <dbReference type="Pfam" id="PF10412"/>
    </source>
</evidence>
<gene>
    <name evidence="7" type="ORF">FF041_32965</name>
</gene>
<dbReference type="Proteomes" id="UP000419138">
    <property type="component" value="Unassembled WGS sequence"/>
</dbReference>
<evidence type="ECO:0000256" key="1">
    <source>
        <dbReference type="ARBA" id="ARBA00004651"/>
    </source>
</evidence>
<sequence length="467" mass="51409">MRAELCEEILALGPAAALHASGQRSLPPSPRRVTEHNLDHGQVRLGRVVPHRTTHHSRYDADFGLDLDCLRTNLLVIGPPGSGKTRSLALPLVEHLALESLANAASVVVIDPKGDDFAFPGWFDITIDPLDPNTPGLSLYGAADDPEVAADQIASALLPSGVSADKQYFMDASRNALYNCLAPYHTAHQRWPPLDELLALLRGGDQPLEDAVRAGLNRQGKTIKADYGPLLSYRAEQRKRRDDPAASLIERLSQLNRPRLRRLFDNPSPFSMKDINQPLRVRIALREPQMPEASRFLARLIVSQFTYVVCDQETNRGIFKGLLVDEAGRFVDEYVAHAMERARSNNAGLMLFSQSLGDFPEDLLPRIFGSAGGKAALGGIGPADADIFSRFWGEAETPEYSYSTATTNSTVGSSRVRTETTRNTYRARWTPGELSTDLPPGHAVIQLRSSTGRTSLPELVELRDFNR</sequence>
<dbReference type="Gene3D" id="3.40.50.300">
    <property type="entry name" value="P-loop containing nucleotide triphosphate hydrolases"/>
    <property type="match status" value="2"/>
</dbReference>
<organism evidence="7 8">
    <name type="scientific">Streptomyces jumonjinensis</name>
    <dbReference type="NCBI Taxonomy" id="1945"/>
    <lineage>
        <taxon>Bacteria</taxon>
        <taxon>Bacillati</taxon>
        <taxon>Actinomycetota</taxon>
        <taxon>Actinomycetes</taxon>
        <taxon>Kitasatosporales</taxon>
        <taxon>Streptomycetaceae</taxon>
        <taxon>Streptomyces</taxon>
    </lineage>
</organism>
<dbReference type="GO" id="GO:0005886">
    <property type="term" value="C:plasma membrane"/>
    <property type="evidence" value="ECO:0007669"/>
    <property type="project" value="UniProtKB-SubCell"/>
</dbReference>
<dbReference type="InterPro" id="IPR027417">
    <property type="entry name" value="P-loop_NTPase"/>
</dbReference>
<keyword evidence="3" id="KW-0812">Transmembrane</keyword>
<dbReference type="EMBL" id="VCLA01000194">
    <property type="protein sequence ID" value="MQT04782.1"/>
    <property type="molecule type" value="Genomic_DNA"/>
</dbReference>
<dbReference type="RefSeq" id="WP_153526099.1">
    <property type="nucleotide sequence ID" value="NZ_JBEPDZ010000019.1"/>
</dbReference>
<comment type="subcellular location">
    <subcellularLocation>
        <location evidence="1">Cell membrane</location>
        <topology evidence="1">Multi-pass membrane protein</topology>
    </subcellularLocation>
</comment>
<dbReference type="OrthoDB" id="3799538at2"/>
<accession>A0A646KR55</accession>
<dbReference type="AlphaFoldDB" id="A0A646KR55"/>
<dbReference type="PANTHER" id="PTHR37937:SF1">
    <property type="entry name" value="CONJUGATIVE TRANSFER: DNA TRANSPORT"/>
    <property type="match status" value="1"/>
</dbReference>
<protein>
    <recommendedName>
        <fullName evidence="6">Type IV secretion system coupling protein TraD DNA-binding domain-containing protein</fullName>
    </recommendedName>
</protein>
<feature type="domain" description="Type IV secretion system coupling protein TraD DNA-binding" evidence="6">
    <location>
        <begin position="72"/>
        <end position="190"/>
    </location>
</feature>
<evidence type="ECO:0000256" key="3">
    <source>
        <dbReference type="ARBA" id="ARBA00022692"/>
    </source>
</evidence>
<proteinExistence type="predicted"/>
<evidence type="ECO:0000313" key="8">
    <source>
        <dbReference type="Proteomes" id="UP000419138"/>
    </source>
</evidence>
<comment type="caution">
    <text evidence="7">The sequence shown here is derived from an EMBL/GenBank/DDBJ whole genome shotgun (WGS) entry which is preliminary data.</text>
</comment>
<evidence type="ECO:0000256" key="2">
    <source>
        <dbReference type="ARBA" id="ARBA00022475"/>
    </source>
</evidence>